<dbReference type="PANTHER" id="PTHR11414">
    <property type="entry name" value="CYSTATIN FAMILY MEMBER"/>
    <property type="match status" value="1"/>
</dbReference>
<dbReference type="InterPro" id="IPR046350">
    <property type="entry name" value="Cystatin_sf"/>
</dbReference>
<dbReference type="GO" id="GO:0005829">
    <property type="term" value="C:cytosol"/>
    <property type="evidence" value="ECO:0007669"/>
    <property type="project" value="TreeGrafter"/>
</dbReference>
<evidence type="ECO:0000256" key="4">
    <source>
        <dbReference type="ARBA" id="ARBA00022690"/>
    </source>
</evidence>
<keyword evidence="4" id="KW-0646">Protease inhibitor</keyword>
<keyword evidence="5" id="KW-0789">Thiol protease inhibitor</keyword>
<proteinExistence type="inferred from homology"/>
<dbReference type="AlphaFoldDB" id="A0AAW0NNR0"/>
<evidence type="ECO:0000256" key="6">
    <source>
        <dbReference type="SAM" id="MobiDB-lite"/>
    </source>
</evidence>
<feature type="domain" description="Cystatin" evidence="7">
    <location>
        <begin position="361"/>
        <end position="444"/>
    </location>
</feature>
<feature type="domain" description="Cystatin" evidence="7">
    <location>
        <begin position="11"/>
        <end position="97"/>
    </location>
</feature>
<reference evidence="9" key="1">
    <citation type="submission" date="2024-04" db="EMBL/GenBank/DDBJ databases">
        <title>Salinicola lusitanus LLJ914,a marine bacterium isolated from the Okinawa Trough.</title>
        <authorList>
            <person name="Li J."/>
        </authorList>
    </citation>
    <scope>NUCLEOTIDE SEQUENCE [LARGE SCALE GENOMIC DNA]</scope>
</reference>
<comment type="similarity">
    <text evidence="2">Belongs to the cystatin family.</text>
</comment>
<dbReference type="PANTHER" id="PTHR11414:SF21">
    <property type="entry name" value="CYSTATIN 14A, TANDEM DUPLICATE 1-RELATED"/>
    <property type="match status" value="1"/>
</dbReference>
<dbReference type="EMBL" id="JBBPFD010000014">
    <property type="protein sequence ID" value="KAK7898300.1"/>
    <property type="molecule type" value="Genomic_DNA"/>
</dbReference>
<dbReference type="InterPro" id="IPR018073">
    <property type="entry name" value="Prot_inh_cystat_CS"/>
</dbReference>
<evidence type="ECO:0000256" key="3">
    <source>
        <dbReference type="ARBA" id="ARBA00022490"/>
    </source>
</evidence>
<accession>A0AAW0NNR0</accession>
<dbReference type="Pfam" id="PF00031">
    <property type="entry name" value="Cystatin"/>
    <property type="match status" value="1"/>
</dbReference>
<evidence type="ECO:0000259" key="7">
    <source>
        <dbReference type="SMART" id="SM00043"/>
    </source>
</evidence>
<evidence type="ECO:0000313" key="9">
    <source>
        <dbReference type="Proteomes" id="UP001460270"/>
    </source>
</evidence>
<dbReference type="SMART" id="SM00043">
    <property type="entry name" value="CY"/>
    <property type="match status" value="2"/>
</dbReference>
<evidence type="ECO:0000256" key="5">
    <source>
        <dbReference type="ARBA" id="ARBA00022704"/>
    </source>
</evidence>
<dbReference type="InterPro" id="IPR001713">
    <property type="entry name" value="Prot_inh_stefin"/>
</dbReference>
<evidence type="ECO:0000313" key="8">
    <source>
        <dbReference type="EMBL" id="KAK7898300.1"/>
    </source>
</evidence>
<gene>
    <name evidence="8" type="ORF">WMY93_019153</name>
</gene>
<organism evidence="8 9">
    <name type="scientific">Mugilogobius chulae</name>
    <name type="common">yellowstripe goby</name>
    <dbReference type="NCBI Taxonomy" id="88201"/>
    <lineage>
        <taxon>Eukaryota</taxon>
        <taxon>Metazoa</taxon>
        <taxon>Chordata</taxon>
        <taxon>Craniata</taxon>
        <taxon>Vertebrata</taxon>
        <taxon>Euteleostomi</taxon>
        <taxon>Actinopterygii</taxon>
        <taxon>Neopterygii</taxon>
        <taxon>Teleostei</taxon>
        <taxon>Neoteleostei</taxon>
        <taxon>Acanthomorphata</taxon>
        <taxon>Gobiaria</taxon>
        <taxon>Gobiiformes</taxon>
        <taxon>Gobioidei</taxon>
        <taxon>Gobiidae</taxon>
        <taxon>Gobionellinae</taxon>
        <taxon>Mugilogobius</taxon>
    </lineage>
</organism>
<evidence type="ECO:0000256" key="1">
    <source>
        <dbReference type="ARBA" id="ARBA00004496"/>
    </source>
</evidence>
<protein>
    <recommendedName>
        <fullName evidence="7">Cystatin domain-containing protein</fullName>
    </recommendedName>
</protein>
<keyword evidence="3" id="KW-0963">Cytoplasm</keyword>
<dbReference type="Proteomes" id="UP001460270">
    <property type="component" value="Unassembled WGS sequence"/>
</dbReference>
<dbReference type="CDD" id="cd00042">
    <property type="entry name" value="CY"/>
    <property type="match status" value="1"/>
</dbReference>
<comment type="caution">
    <text evidence="8">The sequence shown here is derived from an EMBL/GenBank/DDBJ whole genome shotgun (WGS) entry which is preliminary data.</text>
</comment>
<dbReference type="SUPFAM" id="SSF54403">
    <property type="entry name" value="Cystatin/monellin"/>
    <property type="match status" value="2"/>
</dbReference>
<dbReference type="PRINTS" id="PR00295">
    <property type="entry name" value="STEFINA"/>
</dbReference>
<name>A0AAW0NNR0_9GOBI</name>
<keyword evidence="9" id="KW-1185">Reference proteome</keyword>
<dbReference type="InterPro" id="IPR000010">
    <property type="entry name" value="Cystatin_dom"/>
</dbReference>
<sequence length="446" mass="50346">MIPVHGCPKEFLCGGIGRTRPANEDVQDICNFVKSDVEKRMGKTYDTYQAISYKTQTVAGCNYIVKVHVGGDQHLDVIVYKAIRGNHTLMLRSVKESERARVRSGPEVFGLTLPLPPEATLKPPYREGLLTGPAGIPPDAGLYCKSNDDVECSNSTRALSTDQHVANMVEYHQRRGDYGWFWPTLACVMSQWSRLWTWWRLNLLERFGMFQFTDEQFPECGDICESRPADQEVQEICDEYISQTQSHKALHSEMNPSLPLSDNKLPWGNSAEAIHLTPDTSTSDYHQVFTNMHVIRWWGNRSARRKPPRHGEEHANSTQEETLLASGTQTHCRTSTEGSVCQSSGSEKTGCPTEPMDFEEMLCGGASGSQPANREMQNKCDFIKSEVEKELGKKYDTFQAKSYKSQSTNPPNYWIEVHVGGDKYVSVFVSGHSDEPRLRSCHEYTL</sequence>
<dbReference type="Gene3D" id="3.10.450.10">
    <property type="match status" value="2"/>
</dbReference>
<dbReference type="GO" id="GO:0004869">
    <property type="term" value="F:cysteine-type endopeptidase inhibitor activity"/>
    <property type="evidence" value="ECO:0007669"/>
    <property type="project" value="UniProtKB-KW"/>
</dbReference>
<dbReference type="PROSITE" id="PS00287">
    <property type="entry name" value="CYSTATIN"/>
    <property type="match status" value="1"/>
</dbReference>
<feature type="region of interest" description="Disordered" evidence="6">
    <location>
        <begin position="303"/>
        <end position="322"/>
    </location>
</feature>
<comment type="subcellular location">
    <subcellularLocation>
        <location evidence="1">Cytoplasm</location>
    </subcellularLocation>
</comment>
<evidence type="ECO:0000256" key="2">
    <source>
        <dbReference type="ARBA" id="ARBA00009403"/>
    </source>
</evidence>